<dbReference type="Gene3D" id="3.30.470.10">
    <property type="match status" value="1"/>
</dbReference>
<keyword evidence="3" id="KW-1185">Reference proteome</keyword>
<dbReference type="Proteomes" id="UP001501570">
    <property type="component" value="Unassembled WGS sequence"/>
</dbReference>
<dbReference type="SUPFAM" id="SSF56752">
    <property type="entry name" value="D-aminoacid aminotransferase-like PLP-dependent enzymes"/>
    <property type="match status" value="1"/>
</dbReference>
<dbReference type="PANTHER" id="PTHR42743">
    <property type="entry name" value="AMINO-ACID AMINOTRANSFERASE"/>
    <property type="match status" value="1"/>
</dbReference>
<dbReference type="Pfam" id="PF01063">
    <property type="entry name" value="Aminotran_4"/>
    <property type="match status" value="1"/>
</dbReference>
<reference evidence="3" key="1">
    <citation type="journal article" date="2019" name="Int. J. Syst. Evol. Microbiol.">
        <title>The Global Catalogue of Microorganisms (GCM) 10K type strain sequencing project: providing services to taxonomists for standard genome sequencing and annotation.</title>
        <authorList>
            <consortium name="The Broad Institute Genomics Platform"/>
            <consortium name="The Broad Institute Genome Sequencing Center for Infectious Disease"/>
            <person name="Wu L."/>
            <person name="Ma J."/>
        </authorList>
    </citation>
    <scope>NUCLEOTIDE SEQUENCE [LARGE SCALE GENOMIC DNA]</scope>
    <source>
        <strain evidence="3">JCM 18304</strain>
    </source>
</reference>
<sequence length="262" mass="28590">MLKVEFNGHSAGIEDMHRVATWNYGHFTSMQVRQGAVRGLDRHLERLARASRELFPDAADGGPDRLRGLIRHALDGEGDATVRVTVIPRDGEMAATDVMVSVSEPLTDAPEPAWLVRAVTYERDLPHLKHVATMGLTHQLRQAREAGFDDVLFVGRDGYVREGSEWNVAFWDGARVVWPEAEALPGIAMHLLRQGLRRTGVPWTARRVAVGALAGFTAAAATNSSCPSQPLARIGGTSFPGDDGTLDAVLRSAWAEVPWDVL</sequence>
<dbReference type="InterPro" id="IPR050571">
    <property type="entry name" value="Class-IV_PLP-Dep_Aminotrnsfr"/>
</dbReference>
<dbReference type="InterPro" id="IPR043132">
    <property type="entry name" value="BCAT-like_C"/>
</dbReference>
<evidence type="ECO:0000256" key="1">
    <source>
        <dbReference type="ARBA" id="ARBA00009320"/>
    </source>
</evidence>
<proteinExistence type="inferred from homology"/>
<dbReference type="RefSeq" id="WP_345633202.1">
    <property type="nucleotide sequence ID" value="NZ_BAABJQ010000015.1"/>
</dbReference>
<dbReference type="EMBL" id="BAABJQ010000015">
    <property type="protein sequence ID" value="GAA5191482.1"/>
    <property type="molecule type" value="Genomic_DNA"/>
</dbReference>
<protein>
    <submittedName>
        <fullName evidence="2">Aminotransferase class IV family protein</fullName>
    </submittedName>
</protein>
<evidence type="ECO:0000313" key="3">
    <source>
        <dbReference type="Proteomes" id="UP001501570"/>
    </source>
</evidence>
<dbReference type="PANTHER" id="PTHR42743:SF13">
    <property type="entry name" value="P-LOOP CONTAINING NUCLEOSIDE TRIPHOSPHATE HYDROLASE PROTEIN"/>
    <property type="match status" value="1"/>
</dbReference>
<dbReference type="InterPro" id="IPR036038">
    <property type="entry name" value="Aminotransferase-like"/>
</dbReference>
<keyword evidence="2" id="KW-0808">Transferase</keyword>
<gene>
    <name evidence="2" type="ORF">GCM10023322_48970</name>
</gene>
<dbReference type="NCBIfam" id="NF006734">
    <property type="entry name" value="PRK09266.1"/>
    <property type="match status" value="1"/>
</dbReference>
<dbReference type="InterPro" id="IPR043131">
    <property type="entry name" value="BCAT-like_N"/>
</dbReference>
<organism evidence="2 3">
    <name type="scientific">Rugosimonospora acidiphila</name>
    <dbReference type="NCBI Taxonomy" id="556531"/>
    <lineage>
        <taxon>Bacteria</taxon>
        <taxon>Bacillati</taxon>
        <taxon>Actinomycetota</taxon>
        <taxon>Actinomycetes</taxon>
        <taxon>Micromonosporales</taxon>
        <taxon>Micromonosporaceae</taxon>
        <taxon>Rugosimonospora</taxon>
    </lineage>
</organism>
<evidence type="ECO:0000313" key="2">
    <source>
        <dbReference type="EMBL" id="GAA5191482.1"/>
    </source>
</evidence>
<name>A0ABP9S6P9_9ACTN</name>
<dbReference type="GO" id="GO:0008483">
    <property type="term" value="F:transaminase activity"/>
    <property type="evidence" value="ECO:0007669"/>
    <property type="project" value="UniProtKB-KW"/>
</dbReference>
<comment type="caution">
    <text evidence="2">The sequence shown here is derived from an EMBL/GenBank/DDBJ whole genome shotgun (WGS) entry which is preliminary data.</text>
</comment>
<dbReference type="Gene3D" id="3.20.10.10">
    <property type="entry name" value="D-amino Acid Aminotransferase, subunit A, domain 2"/>
    <property type="match status" value="1"/>
</dbReference>
<keyword evidence="2" id="KW-0032">Aminotransferase</keyword>
<dbReference type="InterPro" id="IPR001544">
    <property type="entry name" value="Aminotrans_IV"/>
</dbReference>
<accession>A0ABP9S6P9</accession>
<comment type="similarity">
    <text evidence="1">Belongs to the class-IV pyridoxal-phosphate-dependent aminotransferase family.</text>
</comment>